<protein>
    <submittedName>
        <fullName evidence="3">Uncharacterized protein</fullName>
    </submittedName>
</protein>
<gene>
    <name evidence="3" type="ORF">JKP88DRAFT_322386</name>
</gene>
<organism evidence="3 4">
    <name type="scientific">Tribonema minus</name>
    <dbReference type="NCBI Taxonomy" id="303371"/>
    <lineage>
        <taxon>Eukaryota</taxon>
        <taxon>Sar</taxon>
        <taxon>Stramenopiles</taxon>
        <taxon>Ochrophyta</taxon>
        <taxon>PX clade</taxon>
        <taxon>Xanthophyceae</taxon>
        <taxon>Tribonematales</taxon>
        <taxon>Tribonemataceae</taxon>
        <taxon>Tribonema</taxon>
    </lineage>
</organism>
<dbReference type="AlphaFoldDB" id="A0A835YU44"/>
<keyword evidence="4" id="KW-1185">Reference proteome</keyword>
<name>A0A835YU44_9STRA</name>
<proteinExistence type="predicted"/>
<accession>A0A835YU44</accession>
<evidence type="ECO:0000256" key="1">
    <source>
        <dbReference type="ARBA" id="ARBA00023172"/>
    </source>
</evidence>
<dbReference type="GO" id="GO:0006310">
    <property type="term" value="P:DNA recombination"/>
    <property type="evidence" value="ECO:0007669"/>
    <property type="project" value="UniProtKB-KW"/>
</dbReference>
<evidence type="ECO:0000256" key="2">
    <source>
        <dbReference type="SAM" id="MobiDB-lite"/>
    </source>
</evidence>
<feature type="region of interest" description="Disordered" evidence="2">
    <location>
        <begin position="30"/>
        <end position="57"/>
    </location>
</feature>
<comment type="caution">
    <text evidence="3">The sequence shown here is derived from an EMBL/GenBank/DDBJ whole genome shotgun (WGS) entry which is preliminary data.</text>
</comment>
<dbReference type="Gene3D" id="1.10.443.10">
    <property type="entry name" value="Intergrase catalytic core"/>
    <property type="match status" value="1"/>
</dbReference>
<evidence type="ECO:0000313" key="4">
    <source>
        <dbReference type="Proteomes" id="UP000664859"/>
    </source>
</evidence>
<dbReference type="InterPro" id="IPR013762">
    <property type="entry name" value="Integrase-like_cat_sf"/>
</dbReference>
<feature type="region of interest" description="Disordered" evidence="2">
    <location>
        <begin position="75"/>
        <end position="136"/>
    </location>
</feature>
<dbReference type="InterPro" id="IPR011010">
    <property type="entry name" value="DNA_brk_join_enz"/>
</dbReference>
<sequence>MGAALVPRSPMSLVAAIGVFWTAFTALPRPTLDGQQSSARPERYGHPSFRRPPCGDPVQPYVACSDRQYSQRIRGRLDRDPGSGGTPGAVSPWTDPSGGARNANHCRSEGAPRRYTRAGPIRALQLDGPGPNQRRKLEVPPELADALTQWMIVRRTYLKVRTLPTLFCSKRGGAITPNSLLHLVKSNLQLAANRVNAGVLPPRAGPQVIRNTRLVLWLNDGVPAAEVAIRAGLKNIKGLGHLREVVNPGVRLTLSHGRDDDNLWDRLTPEA</sequence>
<dbReference type="GO" id="GO:0015074">
    <property type="term" value="P:DNA integration"/>
    <property type="evidence" value="ECO:0007669"/>
    <property type="project" value="InterPro"/>
</dbReference>
<dbReference type="GO" id="GO:0003677">
    <property type="term" value="F:DNA binding"/>
    <property type="evidence" value="ECO:0007669"/>
    <property type="project" value="InterPro"/>
</dbReference>
<dbReference type="EMBL" id="JAFCMP010000336">
    <property type="protein sequence ID" value="KAG5181079.1"/>
    <property type="molecule type" value="Genomic_DNA"/>
</dbReference>
<keyword evidence="1" id="KW-0233">DNA recombination</keyword>
<dbReference type="SUPFAM" id="SSF56349">
    <property type="entry name" value="DNA breaking-rejoining enzymes"/>
    <property type="match status" value="1"/>
</dbReference>
<reference evidence="3" key="1">
    <citation type="submission" date="2021-02" db="EMBL/GenBank/DDBJ databases">
        <title>First Annotated Genome of the Yellow-green Alga Tribonema minus.</title>
        <authorList>
            <person name="Mahan K.M."/>
        </authorList>
    </citation>
    <scope>NUCLEOTIDE SEQUENCE</scope>
    <source>
        <strain evidence="3">UTEX B ZZ1240</strain>
    </source>
</reference>
<dbReference type="Proteomes" id="UP000664859">
    <property type="component" value="Unassembled WGS sequence"/>
</dbReference>
<evidence type="ECO:0000313" key="3">
    <source>
        <dbReference type="EMBL" id="KAG5181079.1"/>
    </source>
</evidence>